<dbReference type="InterPro" id="IPR036873">
    <property type="entry name" value="Rhodanese-like_dom_sf"/>
</dbReference>
<gene>
    <name evidence="5" type="ORF">CR194_18765</name>
</gene>
<dbReference type="PANTHER" id="PTHR43855">
    <property type="entry name" value="THIOSULFATE SULFURTRANSFERASE"/>
    <property type="match status" value="1"/>
</dbReference>
<dbReference type="PANTHER" id="PTHR43855:SF1">
    <property type="entry name" value="THIOSULFATE SULFURTRANSFERASE"/>
    <property type="match status" value="1"/>
</dbReference>
<dbReference type="CDD" id="cd01449">
    <property type="entry name" value="TST_Repeat_2"/>
    <property type="match status" value="1"/>
</dbReference>
<comment type="catalytic activity">
    <reaction evidence="2">
        <text>thiosulfate + hydrogen cyanide = thiocyanate + sulfite + 2 H(+)</text>
        <dbReference type="Rhea" id="RHEA:16881"/>
        <dbReference type="ChEBI" id="CHEBI:15378"/>
        <dbReference type="ChEBI" id="CHEBI:17359"/>
        <dbReference type="ChEBI" id="CHEBI:18022"/>
        <dbReference type="ChEBI" id="CHEBI:18407"/>
        <dbReference type="ChEBI" id="CHEBI:33542"/>
        <dbReference type="EC" id="2.8.1.1"/>
    </reaction>
</comment>
<dbReference type="SMART" id="SM00450">
    <property type="entry name" value="RHOD"/>
    <property type="match status" value="2"/>
</dbReference>
<feature type="domain" description="Rhodanese" evidence="4">
    <location>
        <begin position="205"/>
        <end position="318"/>
    </location>
</feature>
<evidence type="ECO:0000259" key="4">
    <source>
        <dbReference type="PROSITE" id="PS50206"/>
    </source>
</evidence>
<dbReference type="RefSeq" id="WP_110611943.1">
    <property type="nucleotide sequence ID" value="NZ_PDOD01000006.1"/>
</dbReference>
<dbReference type="InterPro" id="IPR051126">
    <property type="entry name" value="Thiosulfate_sulfurtransferase"/>
</dbReference>
<accession>A0A323T577</accession>
<dbReference type="Pfam" id="PF00581">
    <property type="entry name" value="Rhodanese"/>
    <property type="match status" value="2"/>
</dbReference>
<name>A0A323T577_9BACI</name>
<evidence type="ECO:0000313" key="5">
    <source>
        <dbReference type="EMBL" id="PYZ91672.1"/>
    </source>
</evidence>
<dbReference type="CDD" id="cd01448">
    <property type="entry name" value="TST_Repeat_1"/>
    <property type="match status" value="1"/>
</dbReference>
<dbReference type="EMBL" id="PDOD01000006">
    <property type="protein sequence ID" value="PYZ91672.1"/>
    <property type="molecule type" value="Genomic_DNA"/>
</dbReference>
<evidence type="ECO:0000256" key="2">
    <source>
        <dbReference type="ARBA" id="ARBA00047549"/>
    </source>
</evidence>
<keyword evidence="1" id="KW-0677">Repeat</keyword>
<dbReference type="InterPro" id="IPR001307">
    <property type="entry name" value="Thiosulphate_STrfase_CS"/>
</dbReference>
<evidence type="ECO:0000256" key="3">
    <source>
        <dbReference type="RuleBase" id="RU000507"/>
    </source>
</evidence>
<evidence type="ECO:0000256" key="1">
    <source>
        <dbReference type="ARBA" id="ARBA00022737"/>
    </source>
</evidence>
<dbReference type="SUPFAM" id="SSF52821">
    <property type="entry name" value="Rhodanese/Cell cycle control phosphatase"/>
    <property type="match status" value="2"/>
</dbReference>
<dbReference type="GO" id="GO:0004792">
    <property type="term" value="F:thiosulfate-cyanide sulfurtransferase activity"/>
    <property type="evidence" value="ECO:0007669"/>
    <property type="project" value="UniProtKB-EC"/>
</dbReference>
<dbReference type="PROSITE" id="PS50206">
    <property type="entry name" value="RHODANESE_3"/>
    <property type="match status" value="2"/>
</dbReference>
<keyword evidence="6" id="KW-1185">Reference proteome</keyword>
<dbReference type="Proteomes" id="UP000248214">
    <property type="component" value="Unassembled WGS sequence"/>
</dbReference>
<dbReference type="PROSITE" id="PS00683">
    <property type="entry name" value="RHODANESE_2"/>
    <property type="match status" value="1"/>
</dbReference>
<dbReference type="Gene3D" id="3.40.250.10">
    <property type="entry name" value="Rhodanese-like domain"/>
    <property type="match status" value="2"/>
</dbReference>
<feature type="domain" description="Rhodanese" evidence="4">
    <location>
        <begin position="78"/>
        <end position="171"/>
    </location>
</feature>
<dbReference type="InterPro" id="IPR001763">
    <property type="entry name" value="Rhodanese-like_dom"/>
</dbReference>
<dbReference type="AlphaFoldDB" id="A0A323T577"/>
<evidence type="ECO:0000313" key="6">
    <source>
        <dbReference type="Proteomes" id="UP000248214"/>
    </source>
</evidence>
<comment type="caution">
    <text evidence="5">The sequence shown here is derived from an EMBL/GenBank/DDBJ whole genome shotgun (WGS) entry which is preliminary data.</text>
</comment>
<reference evidence="5 6" key="1">
    <citation type="submission" date="2017-10" db="EMBL/GenBank/DDBJ databases">
        <title>Bacillus sp. nov., a halophilic bacterium isolated from a Keqin Lake.</title>
        <authorList>
            <person name="Wang H."/>
        </authorList>
    </citation>
    <scope>NUCLEOTIDE SEQUENCE [LARGE SCALE GENOMIC DNA]</scope>
    <source>
        <strain evidence="5 6">KQ-12</strain>
    </source>
</reference>
<organism evidence="5 6">
    <name type="scientific">Salipaludibacillus keqinensis</name>
    <dbReference type="NCBI Taxonomy" id="2045207"/>
    <lineage>
        <taxon>Bacteria</taxon>
        <taxon>Bacillati</taxon>
        <taxon>Bacillota</taxon>
        <taxon>Bacilli</taxon>
        <taxon>Bacillales</taxon>
        <taxon>Bacillaceae</taxon>
    </lineage>
</organism>
<proteinExistence type="predicted"/>
<sequence length="329" mass="36490">MGKKLKMISFSSLAVLILGIIVYFSVTGIDAQEVDLSVQQEKINEYANPEVFITAESLHQLMEDDAKDVVVIGTMDERGGAIPGSFEVWRPNYSGTDAYPYGGMANSIEEMEALLGSFGVKEDTTIVTYAANDQHDSARLFWQLEMLGHEDVRLLDGGINVWIGAGYETSDPEEIGIRPETAYEAPDFNEEAFNASLETVKEAVDNERYLILDTRAKDEEEGSTTLSGAEGPGKIKGSTFIEYSEATAEDGTIKPLDELEEIYGDVLSKDQTVISYCQSGVRSAYTWLVLTHAMGHEEALNYDGSWIEWSYGVYQDEDSDMIEKTENHE</sequence>
<keyword evidence="3 5" id="KW-0808">Transferase</keyword>
<dbReference type="OrthoDB" id="9770030at2"/>
<protein>
    <recommendedName>
        <fullName evidence="3">Sulfurtransferase</fullName>
    </recommendedName>
</protein>